<evidence type="ECO:0000313" key="6">
    <source>
        <dbReference type="EMBL" id="OUR84696.1"/>
    </source>
</evidence>
<dbReference type="Gene3D" id="3.40.190.10">
    <property type="entry name" value="Periplasmic binding protein-like II"/>
    <property type="match status" value="2"/>
</dbReference>
<protein>
    <submittedName>
        <fullName evidence="6">LysR family transcriptional regulator</fullName>
    </submittedName>
</protein>
<dbReference type="PRINTS" id="PR00039">
    <property type="entry name" value="HTHLYSR"/>
</dbReference>
<dbReference type="AlphaFoldDB" id="A0A1Y5ETB0"/>
<feature type="domain" description="HTH lysR-type" evidence="5">
    <location>
        <begin position="8"/>
        <end position="64"/>
    </location>
</feature>
<dbReference type="GO" id="GO:0003700">
    <property type="term" value="F:DNA-binding transcription factor activity"/>
    <property type="evidence" value="ECO:0007669"/>
    <property type="project" value="InterPro"/>
</dbReference>
<dbReference type="EMBL" id="MAAF01000011">
    <property type="protein sequence ID" value="OUR84696.1"/>
    <property type="molecule type" value="Genomic_DNA"/>
</dbReference>
<proteinExistence type="inferred from homology"/>
<dbReference type="SUPFAM" id="SSF53850">
    <property type="entry name" value="Periplasmic binding protein-like II"/>
    <property type="match status" value="1"/>
</dbReference>
<comment type="caution">
    <text evidence="6">The sequence shown here is derived from an EMBL/GenBank/DDBJ whole genome shotgun (WGS) entry which is preliminary data.</text>
</comment>
<dbReference type="Pfam" id="PF03466">
    <property type="entry name" value="LysR_substrate"/>
    <property type="match status" value="1"/>
</dbReference>
<evidence type="ECO:0000259" key="5">
    <source>
        <dbReference type="PROSITE" id="PS50931"/>
    </source>
</evidence>
<dbReference type="InterPro" id="IPR005119">
    <property type="entry name" value="LysR_subst-bd"/>
</dbReference>
<evidence type="ECO:0000256" key="2">
    <source>
        <dbReference type="ARBA" id="ARBA00023015"/>
    </source>
</evidence>
<dbReference type="Pfam" id="PF00126">
    <property type="entry name" value="HTH_1"/>
    <property type="match status" value="1"/>
</dbReference>
<dbReference type="GO" id="GO:0043565">
    <property type="term" value="F:sequence-specific DNA binding"/>
    <property type="evidence" value="ECO:0007669"/>
    <property type="project" value="TreeGrafter"/>
</dbReference>
<keyword evidence="3" id="KW-0238">DNA-binding</keyword>
<name>A0A1Y5ETB0_COLPS</name>
<keyword evidence="4" id="KW-0804">Transcription</keyword>
<evidence type="ECO:0000313" key="7">
    <source>
        <dbReference type="Proteomes" id="UP000243053"/>
    </source>
</evidence>
<gene>
    <name evidence="6" type="ORF">A9Q75_01660</name>
</gene>
<dbReference type="GO" id="GO:0006351">
    <property type="term" value="P:DNA-templated transcription"/>
    <property type="evidence" value="ECO:0007669"/>
    <property type="project" value="TreeGrafter"/>
</dbReference>
<dbReference type="PANTHER" id="PTHR30537:SF26">
    <property type="entry name" value="GLYCINE CLEAVAGE SYSTEM TRANSCRIPTIONAL ACTIVATOR"/>
    <property type="match status" value="1"/>
</dbReference>
<evidence type="ECO:0000256" key="3">
    <source>
        <dbReference type="ARBA" id="ARBA00023125"/>
    </source>
</evidence>
<dbReference type="SUPFAM" id="SSF46785">
    <property type="entry name" value="Winged helix' DNA-binding domain"/>
    <property type="match status" value="1"/>
</dbReference>
<sequence>MIKRALKNINLLHSFECAARHQSYSKAAAELCISQAAVSQQMRQLEENLTIQLFLRKGKSMLLTQQGKTLLSGTQQAFKVLEESINKITVEEIAGSLTISSTQAFTTLWLMPKLSKFSALYPDINIRVMSSPQFEDLKEQHIDLAIRFGPRVKENTDTSLNCEYFGEDPVYPVCSAALAKSINFKAPKDLLKTWLVSLDNPGCYDWPSWFEYTNTQGYQNHQQWTEVHSTDMALNAVLNGHGFTLAARYLIIEQLKSGQLVMPVNIPHPNVVKRYFVYDENSAKIARLNIFIQWLTQEMNSTN</sequence>
<dbReference type="InterPro" id="IPR036390">
    <property type="entry name" value="WH_DNA-bd_sf"/>
</dbReference>
<organism evidence="6 7">
    <name type="scientific">Colwellia psychrerythraea</name>
    <name type="common">Vibrio psychroerythus</name>
    <dbReference type="NCBI Taxonomy" id="28229"/>
    <lineage>
        <taxon>Bacteria</taxon>
        <taxon>Pseudomonadati</taxon>
        <taxon>Pseudomonadota</taxon>
        <taxon>Gammaproteobacteria</taxon>
        <taxon>Alteromonadales</taxon>
        <taxon>Colwelliaceae</taxon>
        <taxon>Colwellia</taxon>
    </lineage>
</organism>
<dbReference type="InterPro" id="IPR036388">
    <property type="entry name" value="WH-like_DNA-bd_sf"/>
</dbReference>
<dbReference type="InterPro" id="IPR000847">
    <property type="entry name" value="LysR_HTH_N"/>
</dbReference>
<evidence type="ECO:0000256" key="4">
    <source>
        <dbReference type="ARBA" id="ARBA00023163"/>
    </source>
</evidence>
<dbReference type="Gene3D" id="1.10.10.10">
    <property type="entry name" value="Winged helix-like DNA-binding domain superfamily/Winged helix DNA-binding domain"/>
    <property type="match status" value="1"/>
</dbReference>
<keyword evidence="2" id="KW-0805">Transcription regulation</keyword>
<dbReference type="PROSITE" id="PS50931">
    <property type="entry name" value="HTH_LYSR"/>
    <property type="match status" value="1"/>
</dbReference>
<comment type="similarity">
    <text evidence="1">Belongs to the LysR transcriptional regulatory family.</text>
</comment>
<dbReference type="Proteomes" id="UP000243053">
    <property type="component" value="Unassembled WGS sequence"/>
</dbReference>
<dbReference type="PANTHER" id="PTHR30537">
    <property type="entry name" value="HTH-TYPE TRANSCRIPTIONAL REGULATOR"/>
    <property type="match status" value="1"/>
</dbReference>
<dbReference type="InterPro" id="IPR058163">
    <property type="entry name" value="LysR-type_TF_proteobact-type"/>
</dbReference>
<reference evidence="7" key="1">
    <citation type="journal article" date="2017" name="Proc. Natl. Acad. Sci. U.S.A.">
        <title>Simulation of Deepwater Horizon oil plume reveals substrate specialization within a complex community of hydrocarbon degraders.</title>
        <authorList>
            <person name="Hu P."/>
            <person name="Dubinsky E.A."/>
            <person name="Probst A.J."/>
            <person name="Wang J."/>
            <person name="Sieber C.M.K."/>
            <person name="Tom L.M."/>
            <person name="Gardinali P."/>
            <person name="Banfield J.F."/>
            <person name="Atlas R.M."/>
            <person name="Andersen G.L."/>
        </authorList>
    </citation>
    <scope>NUCLEOTIDE SEQUENCE [LARGE SCALE GENOMIC DNA]</scope>
</reference>
<accession>A0A1Y5ETB0</accession>
<evidence type="ECO:0000256" key="1">
    <source>
        <dbReference type="ARBA" id="ARBA00009437"/>
    </source>
</evidence>